<sequence>MQYLPQIPPAISPSSPPLPSSSRGAVLSARAHSSKPALFSSFQVLCCLPSVHLHLPVSLTASSADPTDRPGLQVSTSLPPFSCANGGLDGFAQTDRQLTASLDPPRDTSLSLPQDDRQDDLSPPTSAARLRCVFANSPAPRRQVKKKHLGPQGRSIATWTASPPWVRVPPKRAPPRPILSARAHPPAAISTDLSNRIRILAHIHFRTPCLNSTERPPSSVPGVSCLPPWPHGYLPFISDPRNPCCLGCPFSHMGVVRPSLSPASALASDRPNLHICAEPPQKR</sequence>
<organism evidence="2 3">
    <name type="scientific">Schizothecium vesticola</name>
    <dbReference type="NCBI Taxonomy" id="314040"/>
    <lineage>
        <taxon>Eukaryota</taxon>
        <taxon>Fungi</taxon>
        <taxon>Dikarya</taxon>
        <taxon>Ascomycota</taxon>
        <taxon>Pezizomycotina</taxon>
        <taxon>Sordariomycetes</taxon>
        <taxon>Sordariomycetidae</taxon>
        <taxon>Sordariales</taxon>
        <taxon>Schizotheciaceae</taxon>
        <taxon>Schizothecium</taxon>
    </lineage>
</organism>
<comment type="caution">
    <text evidence="2">The sequence shown here is derived from an EMBL/GenBank/DDBJ whole genome shotgun (WGS) entry which is preliminary data.</text>
</comment>
<evidence type="ECO:0000313" key="3">
    <source>
        <dbReference type="Proteomes" id="UP001172155"/>
    </source>
</evidence>
<dbReference type="Proteomes" id="UP001172155">
    <property type="component" value="Unassembled WGS sequence"/>
</dbReference>
<evidence type="ECO:0000313" key="2">
    <source>
        <dbReference type="EMBL" id="KAK0754947.1"/>
    </source>
</evidence>
<proteinExistence type="predicted"/>
<feature type="region of interest" description="Disordered" evidence="1">
    <location>
        <begin position="100"/>
        <end position="127"/>
    </location>
</feature>
<protein>
    <submittedName>
        <fullName evidence="2">Uncharacterized protein</fullName>
    </submittedName>
</protein>
<evidence type="ECO:0000256" key="1">
    <source>
        <dbReference type="SAM" id="MobiDB-lite"/>
    </source>
</evidence>
<name>A0AA40FBW7_9PEZI</name>
<dbReference type="EMBL" id="JAUKUD010000001">
    <property type="protein sequence ID" value="KAK0754947.1"/>
    <property type="molecule type" value="Genomic_DNA"/>
</dbReference>
<dbReference type="AlphaFoldDB" id="A0AA40FBW7"/>
<keyword evidence="3" id="KW-1185">Reference proteome</keyword>
<gene>
    <name evidence="2" type="ORF">B0T18DRAFT_400351</name>
</gene>
<feature type="compositionally biased region" description="Pro residues" evidence="1">
    <location>
        <begin position="1"/>
        <end position="19"/>
    </location>
</feature>
<accession>A0AA40FBW7</accession>
<feature type="region of interest" description="Disordered" evidence="1">
    <location>
        <begin position="1"/>
        <end position="24"/>
    </location>
</feature>
<reference evidence="2" key="1">
    <citation type="submission" date="2023-06" db="EMBL/GenBank/DDBJ databases">
        <title>Genome-scale phylogeny and comparative genomics of the fungal order Sordariales.</title>
        <authorList>
            <consortium name="Lawrence Berkeley National Laboratory"/>
            <person name="Hensen N."/>
            <person name="Bonometti L."/>
            <person name="Westerberg I."/>
            <person name="Brannstrom I.O."/>
            <person name="Guillou S."/>
            <person name="Cros-Aarteil S."/>
            <person name="Calhoun S."/>
            <person name="Haridas S."/>
            <person name="Kuo A."/>
            <person name="Mondo S."/>
            <person name="Pangilinan J."/>
            <person name="Riley R."/>
            <person name="LaButti K."/>
            <person name="Andreopoulos B."/>
            <person name="Lipzen A."/>
            <person name="Chen C."/>
            <person name="Yanf M."/>
            <person name="Daum C."/>
            <person name="Ng V."/>
            <person name="Clum A."/>
            <person name="Steindorff A."/>
            <person name="Ohm R."/>
            <person name="Martin F."/>
            <person name="Silar P."/>
            <person name="Natvig D."/>
            <person name="Lalanne C."/>
            <person name="Gautier V."/>
            <person name="Ament-velasquez S.L."/>
            <person name="Kruys A."/>
            <person name="Hutchinson M.I."/>
            <person name="Powell A.J."/>
            <person name="Barry K."/>
            <person name="Miller A.N."/>
            <person name="Grigoriev I.V."/>
            <person name="Debuchy R."/>
            <person name="Gladieux P."/>
            <person name="Thoren M.H."/>
            <person name="Johannesson H."/>
        </authorList>
    </citation>
    <scope>NUCLEOTIDE SEQUENCE</scope>
    <source>
        <strain evidence="2">SMH3187-1</strain>
    </source>
</reference>